<dbReference type="PRINTS" id="PR00150">
    <property type="entry name" value="PEPCARBXLASE"/>
</dbReference>
<dbReference type="GO" id="GO:0006099">
    <property type="term" value="P:tricarboxylic acid cycle"/>
    <property type="evidence" value="ECO:0007669"/>
    <property type="project" value="InterPro"/>
</dbReference>
<dbReference type="GO" id="GO:0005829">
    <property type="term" value="C:cytosol"/>
    <property type="evidence" value="ECO:0007669"/>
    <property type="project" value="TreeGrafter"/>
</dbReference>
<evidence type="ECO:0000313" key="2">
    <source>
        <dbReference type="EMBL" id="KAK2198327.1"/>
    </source>
</evidence>
<sequence length="928" mass="106155">MKLDIMILHKVLFDVMKIHVPEKIYNEIMPIIKCTENHEVSAIRQSISKISNESLPYLAKGLGIMCSLANMATRAQRNRRRAFFDLSFKNKSNDFAAYCYTLNGNVEYFKEKQIPLQEAYKALCNMKIDFVLTAHPTETNRFTNFINYRRVNDLLLKLDTPYITPFERNQLMLDLERQITIIWSTDHISRGKPTPLDEIAMVASRVSESIFKSVPKFYEFIDNFLKEQGLPPLPLESRILRFTSWSGGDRDGNPYVTPEMTRFAAHYNRIHACSQYLKMISTLMNELPIKSLSLDFEAYAEYLIEHNPLPSSQDSRLITKDYINSVQIERFTFEDPDAQPDEIYRKFLSHIGSRLKATQYVSKKILMGDSVNEDILKYAYASSTEILIPLKECYKNLCENNCQLIANGTLKVLIRCLDTFGLYLLNMDIRQEASKHVAAMDYLCECTGLIPNKYSSLDEESKVAFLIGELEKDNFISLDNLSLDTCPDNIRNVLETFKVIGELGSSVIHGYVISMCSCVSDVILVLFFIRKISNGYSETSSPNYIKIIPLLETIDSLRKSHHVLEALLKLPFYKKHLDTYQNSTKQIMIGYSDSGKDGGRMSATWELYKAQEHLLQVAHAYNIELQYFHGRGGSVSRGGGPLHLAILSQPPGTLKNYLRLTVQGETIGYMFGLPADCMRTFEYYLTSALRFNLTPPHKIEESWVRLWDEMAEKSYQAYRNIVANTEGFVDYFTAVTPVKEMELMNIGSRPAKRTKGSGLQGLRAIPWVFGWTQARFNLPIWLGIGDGIQHAIDTGRIDLLNDMYKNWPFCTSFMHLVSMVLLKTDASIVNEYEKALVPHELLHIGEILHAKFDQATKVMKQVTQEHNFADNDIVVKRGFVCHANWIRQCGALQIESLLQYRKDPENTRAHDALVISMKAIAAIMQYTG</sequence>
<keyword evidence="3" id="KW-1185">Reference proteome</keyword>
<dbReference type="SUPFAM" id="SSF51621">
    <property type="entry name" value="Phosphoenolpyruvate/pyruvate domain"/>
    <property type="match status" value="1"/>
</dbReference>
<dbReference type="InterPro" id="IPR015813">
    <property type="entry name" value="Pyrv/PenolPyrv_kinase-like_dom"/>
</dbReference>
<proteinExistence type="predicted"/>
<dbReference type="Pfam" id="PF00311">
    <property type="entry name" value="PEPcase"/>
    <property type="match status" value="1"/>
</dbReference>
<feature type="active site" evidence="1">
    <location>
        <position position="596"/>
    </location>
</feature>
<dbReference type="InterPro" id="IPR033129">
    <property type="entry name" value="PEPCASE_His_AS"/>
</dbReference>
<evidence type="ECO:0000313" key="3">
    <source>
        <dbReference type="Proteomes" id="UP001214638"/>
    </source>
</evidence>
<dbReference type="PANTHER" id="PTHR30523">
    <property type="entry name" value="PHOSPHOENOLPYRUVATE CARBOXYLASE"/>
    <property type="match status" value="1"/>
</dbReference>
<keyword evidence="2" id="KW-0418">Kinase</keyword>
<dbReference type="Gene3D" id="1.20.1440.90">
    <property type="entry name" value="Phosphoenolpyruvate/pyruvate domain"/>
    <property type="match status" value="1"/>
</dbReference>
<name>A0AAD9UQW6_9APIC</name>
<comment type="caution">
    <text evidence="2">The sequence shown here is derived from an EMBL/GenBank/DDBJ whole genome shotgun (WGS) entry which is preliminary data.</text>
</comment>
<dbReference type="InterPro" id="IPR021135">
    <property type="entry name" value="PEP_COase"/>
</dbReference>
<dbReference type="KEGG" id="bdw:94335636"/>
<dbReference type="RefSeq" id="XP_067805169.1">
    <property type="nucleotide sequence ID" value="XM_067946378.1"/>
</dbReference>
<dbReference type="GO" id="GO:0015977">
    <property type="term" value="P:carbon fixation"/>
    <property type="evidence" value="ECO:0007669"/>
    <property type="project" value="InterPro"/>
</dbReference>
<accession>A0AAD9UQW6</accession>
<dbReference type="Proteomes" id="UP001214638">
    <property type="component" value="Unassembled WGS sequence"/>
</dbReference>
<dbReference type="GeneID" id="94335636"/>
<dbReference type="PANTHER" id="PTHR30523:SF6">
    <property type="entry name" value="PHOSPHOENOLPYRUVATE CARBOXYLASE"/>
    <property type="match status" value="1"/>
</dbReference>
<dbReference type="GO" id="GO:0016301">
    <property type="term" value="F:kinase activity"/>
    <property type="evidence" value="ECO:0007669"/>
    <property type="project" value="UniProtKB-KW"/>
</dbReference>
<dbReference type="EMBL" id="JALLKP010000001">
    <property type="protein sequence ID" value="KAK2198327.1"/>
    <property type="molecule type" value="Genomic_DNA"/>
</dbReference>
<gene>
    <name evidence="2" type="ORF">BdWA1_001338</name>
</gene>
<keyword evidence="2" id="KW-0808">Transferase</keyword>
<evidence type="ECO:0000256" key="1">
    <source>
        <dbReference type="PROSITE-ProRule" id="PRU10112"/>
    </source>
</evidence>
<dbReference type="PROSITE" id="PS00393">
    <property type="entry name" value="PEPCASE_2"/>
    <property type="match status" value="1"/>
</dbReference>
<keyword evidence="2" id="KW-0670">Pyruvate</keyword>
<dbReference type="AlphaFoldDB" id="A0AAD9UQW6"/>
<organism evidence="2 3">
    <name type="scientific">Babesia duncani</name>
    <dbReference type="NCBI Taxonomy" id="323732"/>
    <lineage>
        <taxon>Eukaryota</taxon>
        <taxon>Sar</taxon>
        <taxon>Alveolata</taxon>
        <taxon>Apicomplexa</taxon>
        <taxon>Aconoidasida</taxon>
        <taxon>Piroplasmida</taxon>
        <taxon>Babesiidae</taxon>
        <taxon>Babesia</taxon>
    </lineage>
</organism>
<dbReference type="GO" id="GO:0008964">
    <property type="term" value="F:phosphoenolpyruvate carboxylase activity"/>
    <property type="evidence" value="ECO:0007669"/>
    <property type="project" value="InterPro"/>
</dbReference>
<reference evidence="2" key="1">
    <citation type="journal article" date="2023" name="Nat. Microbiol.">
        <title>Babesia duncani multi-omics identifies virulence factors and drug targets.</title>
        <authorList>
            <person name="Singh P."/>
            <person name="Lonardi S."/>
            <person name="Liang Q."/>
            <person name="Vydyam P."/>
            <person name="Khabirova E."/>
            <person name="Fang T."/>
            <person name="Gihaz S."/>
            <person name="Thekkiniath J."/>
            <person name="Munshi M."/>
            <person name="Abel S."/>
            <person name="Ciampossin L."/>
            <person name="Batugedara G."/>
            <person name="Gupta M."/>
            <person name="Lu X.M."/>
            <person name="Lenz T."/>
            <person name="Chakravarty S."/>
            <person name="Cornillot E."/>
            <person name="Hu Y."/>
            <person name="Ma W."/>
            <person name="Gonzalez L.M."/>
            <person name="Sanchez S."/>
            <person name="Estrada K."/>
            <person name="Sanchez-Flores A."/>
            <person name="Montero E."/>
            <person name="Harb O.S."/>
            <person name="Le Roch K.G."/>
            <person name="Mamoun C.B."/>
        </authorList>
    </citation>
    <scope>NUCLEOTIDE SEQUENCE</scope>
    <source>
        <strain evidence="2">WA1</strain>
    </source>
</reference>
<protein>
    <submittedName>
        <fullName evidence="2">Bifunctional Pyruvate-Phosphoenolpyruvate kinase-like domain superfamily/Phosphoenolpyruvate carboxylase/Phosphoenolpyruvate carboxylase</fullName>
    </submittedName>
</protein>